<name>A0ABU2T2X2_9ACTN</name>
<sequence>MTTGATLTAVGRPLPRVDGRAKVTGSGRYAAEYTLPGTVYAALVGARTACGRVIGIDTRAAENAGGVLAVLTHRNLPRVAAPPHLLPSLAGHAAPGESFFPMQDDAVHYFGQPVGMVIADSYERAQFAARQVHVDYERSPSVTTLEEGRDQAYEPEAIFAGFLPARSVRGDVEAGFRAATQRLDATYHFAANHHNPIEPSATTAVWDGDRLTLYDATQGIVASQSTVAALLGIPPSKVRVRAPYVGGGFGCKAMIWPHVTLAAMAARHVRRPVKLALTREQMFTSCGHREEQEQRIELGATDEGRLTALRHHKLSLTSPFDDWAEPSLSIASQAYACPHYEGVYRLIRGNTMTPTFTRGPGETTGMYAMECLMDELAHRIGVDPVQLRLRNHAQSDPQSGHPWSSDGAEECYRRGAARFDWHSRNPEPRSQRDGNWLIGKGMATAGYPVFFPLQPQRARARLYADGFAVVQAGTQEFGTGSATAMTQVAADGLGIPVENVRFEYGDTDLPNVAATVGSAGAGMISAAVHTAATTLRDQMIEQAIADPASPLHQADPAAVVVRDGRMELPDRPGSVESYRDLMQRHFMTDMDALGSWSPPPPDVPYGLATFGAQFAEVAVDPDLGVVRVRRMVGAFAPGRILNASTARSQVMGGMLWGIGQALLEGTVVDTRDGRWANASLGEYLVPVNADAPDVDIEFVEVPDTVVNPLGVKGLGEVGMVGAAAAIANAVFHATGYRARELPIRVEHLLADTRWSP</sequence>
<dbReference type="SUPFAM" id="SSF56003">
    <property type="entry name" value="Molybdenum cofactor-binding domain"/>
    <property type="match status" value="1"/>
</dbReference>
<comment type="caution">
    <text evidence="4">The sequence shown here is derived from an EMBL/GenBank/DDBJ whole genome shotgun (WGS) entry which is preliminary data.</text>
</comment>
<dbReference type="InterPro" id="IPR046867">
    <property type="entry name" value="AldOxase/xan_DH_MoCoBD2"/>
</dbReference>
<dbReference type="Pfam" id="PF01315">
    <property type="entry name" value="Ald_Xan_dh_C"/>
    <property type="match status" value="1"/>
</dbReference>
<dbReference type="Pfam" id="PF02738">
    <property type="entry name" value="MoCoBD_1"/>
    <property type="match status" value="1"/>
</dbReference>
<organism evidence="4 5">
    <name type="scientific">Streptomyces mooreae</name>
    <dbReference type="NCBI Taxonomy" id="3075523"/>
    <lineage>
        <taxon>Bacteria</taxon>
        <taxon>Bacillati</taxon>
        <taxon>Actinomycetota</taxon>
        <taxon>Actinomycetes</taxon>
        <taxon>Kitasatosporales</taxon>
        <taxon>Streptomycetaceae</taxon>
        <taxon>Streptomyces</taxon>
    </lineage>
</organism>
<dbReference type="InterPro" id="IPR008274">
    <property type="entry name" value="AldOxase/xan_DH_MoCoBD1"/>
</dbReference>
<evidence type="ECO:0000259" key="3">
    <source>
        <dbReference type="SMART" id="SM01008"/>
    </source>
</evidence>
<dbReference type="EMBL" id="JAVRFE010000002">
    <property type="protein sequence ID" value="MDT0454545.1"/>
    <property type="molecule type" value="Genomic_DNA"/>
</dbReference>
<keyword evidence="2" id="KW-0560">Oxidoreductase</keyword>
<reference evidence="4" key="1">
    <citation type="submission" date="2024-05" db="EMBL/GenBank/DDBJ databases">
        <title>30 novel species of actinomycetes from the DSMZ collection.</title>
        <authorList>
            <person name="Nouioui I."/>
        </authorList>
    </citation>
    <scope>NUCLEOTIDE SEQUENCE</scope>
    <source>
        <strain evidence="4">DSM 41527</strain>
    </source>
</reference>
<evidence type="ECO:0000256" key="1">
    <source>
        <dbReference type="ARBA" id="ARBA00022505"/>
    </source>
</evidence>
<dbReference type="PANTHER" id="PTHR11908:SF132">
    <property type="entry name" value="ALDEHYDE OXIDASE 1-RELATED"/>
    <property type="match status" value="1"/>
</dbReference>
<dbReference type="Gene3D" id="3.30.365.10">
    <property type="entry name" value="Aldehyde oxidase/xanthine dehydrogenase, molybdopterin binding domain"/>
    <property type="match status" value="4"/>
</dbReference>
<dbReference type="SUPFAM" id="SSF54665">
    <property type="entry name" value="CO dehydrogenase molybdoprotein N-domain-like"/>
    <property type="match status" value="1"/>
</dbReference>
<keyword evidence="5" id="KW-1185">Reference proteome</keyword>
<accession>A0ABU2T2X2</accession>
<evidence type="ECO:0000313" key="5">
    <source>
        <dbReference type="Proteomes" id="UP001180551"/>
    </source>
</evidence>
<dbReference type="Proteomes" id="UP001180551">
    <property type="component" value="Unassembled WGS sequence"/>
</dbReference>
<dbReference type="Gene3D" id="3.90.1170.50">
    <property type="entry name" value="Aldehyde oxidase/xanthine dehydrogenase, a/b hammerhead"/>
    <property type="match status" value="1"/>
</dbReference>
<dbReference type="RefSeq" id="WP_311621984.1">
    <property type="nucleotide sequence ID" value="NZ_JAVRFE010000002.1"/>
</dbReference>
<proteinExistence type="predicted"/>
<protein>
    <submittedName>
        <fullName evidence="4">Xanthine dehydrogenase family protein molybdopterin-binding subunit</fullName>
    </submittedName>
</protein>
<dbReference type="SMART" id="SM01008">
    <property type="entry name" value="Ald_Xan_dh_C"/>
    <property type="match status" value="1"/>
</dbReference>
<dbReference type="InterPro" id="IPR000674">
    <property type="entry name" value="Ald_Oxase/Xan_DH_a/b"/>
</dbReference>
<evidence type="ECO:0000256" key="2">
    <source>
        <dbReference type="ARBA" id="ARBA00023002"/>
    </source>
</evidence>
<gene>
    <name evidence="4" type="ORF">RM550_02180</name>
</gene>
<dbReference type="Pfam" id="PF20256">
    <property type="entry name" value="MoCoBD_2"/>
    <property type="match status" value="1"/>
</dbReference>
<evidence type="ECO:0000313" key="4">
    <source>
        <dbReference type="EMBL" id="MDT0454545.1"/>
    </source>
</evidence>
<feature type="domain" description="Aldehyde oxidase/xanthine dehydrogenase a/b hammerhead" evidence="3">
    <location>
        <begin position="24"/>
        <end position="140"/>
    </location>
</feature>
<keyword evidence="1" id="KW-0500">Molybdenum</keyword>
<dbReference type="InterPro" id="IPR016208">
    <property type="entry name" value="Ald_Oxase/xanthine_DH-like"/>
</dbReference>
<dbReference type="PANTHER" id="PTHR11908">
    <property type="entry name" value="XANTHINE DEHYDROGENASE"/>
    <property type="match status" value="1"/>
</dbReference>
<dbReference type="InterPro" id="IPR036856">
    <property type="entry name" value="Ald_Oxase/Xan_DH_a/b_sf"/>
</dbReference>
<dbReference type="InterPro" id="IPR037165">
    <property type="entry name" value="AldOxase/xan_DH_Mopterin-bd_sf"/>
</dbReference>